<dbReference type="EMBL" id="FLQX01000127">
    <property type="protein sequence ID" value="SBT07882.1"/>
    <property type="molecule type" value="Genomic_DNA"/>
</dbReference>
<gene>
    <name evidence="1" type="ORF">ACCAA_50116</name>
</gene>
<evidence type="ECO:0000313" key="2">
    <source>
        <dbReference type="Proteomes" id="UP000199169"/>
    </source>
</evidence>
<organism evidence="1 2">
    <name type="scientific">Candidatus Accumulibacter aalborgensis</name>
    <dbReference type="NCBI Taxonomy" id="1860102"/>
    <lineage>
        <taxon>Bacteria</taxon>
        <taxon>Pseudomonadati</taxon>
        <taxon>Pseudomonadota</taxon>
        <taxon>Betaproteobacteria</taxon>
        <taxon>Candidatus Accumulibacter</taxon>
    </lineage>
</organism>
<name>A0A1A8XTM6_9PROT</name>
<protein>
    <submittedName>
        <fullName evidence="1">Uncharacterized protein</fullName>
    </submittedName>
</protein>
<proteinExistence type="predicted"/>
<sequence>MDLSVVAGSFATIVGLLSNFSSERSSADLKEFIAWLKEKRHEDVASVIEGNAILFQQLTAIFLSNHEELIARLASLDQILSSVASHMESFSGLALSIHPKVEISEQAFSVLRQLVESGAKLFMEHEIMSGEPDEYQLMNGANGKIKYDEPRFMEDDLNTLVRHGFLNLEIASRGSRRFLVTREAVRFIHAAIR</sequence>
<dbReference type="RefSeq" id="WP_186407939.1">
    <property type="nucleotide sequence ID" value="NZ_FLQX01000127.1"/>
</dbReference>
<reference evidence="1 2" key="1">
    <citation type="submission" date="2016-06" db="EMBL/GenBank/DDBJ databases">
        <authorList>
            <person name="Kjaerup R.B."/>
            <person name="Dalgaard T.S."/>
            <person name="Juul-Madsen H.R."/>
        </authorList>
    </citation>
    <scope>NUCLEOTIDE SEQUENCE [LARGE SCALE GENOMIC DNA]</scope>
    <source>
        <strain evidence="1">3</strain>
    </source>
</reference>
<accession>A0A1A8XTM6</accession>
<evidence type="ECO:0000313" key="1">
    <source>
        <dbReference type="EMBL" id="SBT07882.1"/>
    </source>
</evidence>
<dbReference type="Proteomes" id="UP000199169">
    <property type="component" value="Unassembled WGS sequence"/>
</dbReference>
<dbReference type="AlphaFoldDB" id="A0A1A8XTM6"/>
<keyword evidence="2" id="KW-1185">Reference proteome</keyword>